<reference evidence="2 3" key="1">
    <citation type="submission" date="2024-09" db="EMBL/GenBank/DDBJ databases">
        <authorList>
            <person name="Sun Q."/>
            <person name="Mori K."/>
        </authorList>
    </citation>
    <scope>NUCLEOTIDE SEQUENCE [LARGE SCALE GENOMIC DNA]</scope>
    <source>
        <strain evidence="2 3">CCM 4839</strain>
    </source>
</reference>
<evidence type="ECO:0000256" key="1">
    <source>
        <dbReference type="SAM" id="Phobius"/>
    </source>
</evidence>
<evidence type="ECO:0000313" key="3">
    <source>
        <dbReference type="Proteomes" id="UP001589818"/>
    </source>
</evidence>
<accession>A0ABV6JBD9</accession>
<protein>
    <submittedName>
        <fullName evidence="2">Uncharacterized protein</fullName>
    </submittedName>
</protein>
<sequence>MTTVQRILGLCILLAGSLIGLASGNYYVLVMAITCGFVLMSLSKLIDMNRDNNHRLLGMPLTTSQINQIKSRSPHYQIESPIFDIYPQQNPVYPFMMLDNERYIRAKVFYNYLSQEGYCYTFELPGHESIALHCSTFYYSGVELFEHEDQVFVKISSLPVKLTILNRKIIME</sequence>
<name>A0ABV6JBD9_9BACL</name>
<evidence type="ECO:0000313" key="2">
    <source>
        <dbReference type="EMBL" id="MFC0392842.1"/>
    </source>
</evidence>
<keyword evidence="1" id="KW-0812">Transmembrane</keyword>
<keyword evidence="1" id="KW-1133">Transmembrane helix</keyword>
<feature type="transmembrane region" description="Helical" evidence="1">
    <location>
        <begin position="7"/>
        <end position="23"/>
    </location>
</feature>
<keyword evidence="3" id="KW-1185">Reference proteome</keyword>
<gene>
    <name evidence="2" type="ORF">ACFFJ8_15835</name>
</gene>
<proteinExistence type="predicted"/>
<comment type="caution">
    <text evidence="2">The sequence shown here is derived from an EMBL/GenBank/DDBJ whole genome shotgun (WGS) entry which is preliminary data.</text>
</comment>
<dbReference type="EMBL" id="JBHLVF010000023">
    <property type="protein sequence ID" value="MFC0392842.1"/>
    <property type="molecule type" value="Genomic_DNA"/>
</dbReference>
<dbReference type="RefSeq" id="WP_204818736.1">
    <property type="nucleotide sequence ID" value="NZ_JANHOF010000005.1"/>
</dbReference>
<keyword evidence="1" id="KW-0472">Membrane</keyword>
<dbReference type="Proteomes" id="UP001589818">
    <property type="component" value="Unassembled WGS sequence"/>
</dbReference>
<organism evidence="2 3">
    <name type="scientific">Paenibacillus mendelii</name>
    <dbReference type="NCBI Taxonomy" id="206163"/>
    <lineage>
        <taxon>Bacteria</taxon>
        <taxon>Bacillati</taxon>
        <taxon>Bacillota</taxon>
        <taxon>Bacilli</taxon>
        <taxon>Bacillales</taxon>
        <taxon>Paenibacillaceae</taxon>
        <taxon>Paenibacillus</taxon>
    </lineage>
</organism>